<name>A0A4R5Q834_9PROT</name>
<dbReference type="PRINTS" id="PR00344">
    <property type="entry name" value="BCTRLSENSOR"/>
</dbReference>
<dbReference type="InterPro" id="IPR036890">
    <property type="entry name" value="HATPase_C_sf"/>
</dbReference>
<keyword evidence="9" id="KW-1185">Reference proteome</keyword>
<organism evidence="8 9">
    <name type="scientific">Dankookia rubra</name>
    <dbReference type="NCBI Taxonomy" id="1442381"/>
    <lineage>
        <taxon>Bacteria</taxon>
        <taxon>Pseudomonadati</taxon>
        <taxon>Pseudomonadota</taxon>
        <taxon>Alphaproteobacteria</taxon>
        <taxon>Acetobacterales</taxon>
        <taxon>Roseomonadaceae</taxon>
        <taxon>Dankookia</taxon>
    </lineage>
</organism>
<dbReference type="GO" id="GO:0009927">
    <property type="term" value="F:histidine phosphotransfer kinase activity"/>
    <property type="evidence" value="ECO:0007669"/>
    <property type="project" value="TreeGrafter"/>
</dbReference>
<dbReference type="EMBL" id="SMSJ01000081">
    <property type="protein sequence ID" value="TDH59094.1"/>
    <property type="molecule type" value="Genomic_DNA"/>
</dbReference>
<evidence type="ECO:0000256" key="3">
    <source>
        <dbReference type="ARBA" id="ARBA00022553"/>
    </source>
</evidence>
<evidence type="ECO:0000313" key="9">
    <source>
        <dbReference type="Proteomes" id="UP000295096"/>
    </source>
</evidence>
<dbReference type="InterPro" id="IPR004358">
    <property type="entry name" value="Sig_transdc_His_kin-like_C"/>
</dbReference>
<feature type="region of interest" description="Disordered" evidence="6">
    <location>
        <begin position="1"/>
        <end position="22"/>
    </location>
</feature>
<dbReference type="CDD" id="cd00082">
    <property type="entry name" value="HisKA"/>
    <property type="match status" value="1"/>
</dbReference>
<dbReference type="PROSITE" id="PS50109">
    <property type="entry name" value="HIS_KIN"/>
    <property type="match status" value="1"/>
</dbReference>
<dbReference type="InterPro" id="IPR003594">
    <property type="entry name" value="HATPase_dom"/>
</dbReference>
<dbReference type="PANTHER" id="PTHR43047:SF72">
    <property type="entry name" value="OSMOSENSING HISTIDINE PROTEIN KINASE SLN1"/>
    <property type="match status" value="1"/>
</dbReference>
<dbReference type="PANTHER" id="PTHR43047">
    <property type="entry name" value="TWO-COMPONENT HISTIDINE PROTEIN KINASE"/>
    <property type="match status" value="1"/>
</dbReference>
<evidence type="ECO:0000313" key="8">
    <source>
        <dbReference type="EMBL" id="TDH59094.1"/>
    </source>
</evidence>
<dbReference type="Pfam" id="PF00512">
    <property type="entry name" value="HisKA"/>
    <property type="match status" value="1"/>
</dbReference>
<proteinExistence type="predicted"/>
<evidence type="ECO:0000256" key="1">
    <source>
        <dbReference type="ARBA" id="ARBA00000085"/>
    </source>
</evidence>
<dbReference type="SUPFAM" id="SSF47384">
    <property type="entry name" value="Homodimeric domain of signal transducing histidine kinase"/>
    <property type="match status" value="1"/>
</dbReference>
<dbReference type="Gene3D" id="1.10.287.130">
    <property type="match status" value="1"/>
</dbReference>
<evidence type="ECO:0000256" key="6">
    <source>
        <dbReference type="SAM" id="MobiDB-lite"/>
    </source>
</evidence>
<dbReference type="InterPro" id="IPR005467">
    <property type="entry name" value="His_kinase_dom"/>
</dbReference>
<sequence length="265" mass="29129">MPPEDPMTDVGQADDGDGTPDKDRLIEELREAVRARDEFVSIAAHELRNPMTPILMQVHNLVTAAKDPRRCRPEVLAPRLELLEYAVRDFVRRSTTLLDVSRIAAGNIRIEPSEVDLSRVVREVVDRAEPAARMARSRVDPDLQEGIVGMWDRLAVEQVVENLLSNALKFGAGRPVTLTLRADSRVAQLTVRDQGIGISEEDRARIFQRFERAVARREHGGFGVGLWLVNQLVVAMGGAISIESAPGKGATFVVTLPLEAEGTGA</sequence>
<keyword evidence="3" id="KW-0597">Phosphoprotein</keyword>
<evidence type="ECO:0000256" key="2">
    <source>
        <dbReference type="ARBA" id="ARBA00012438"/>
    </source>
</evidence>
<comment type="caution">
    <text evidence="8">The sequence shown here is derived from an EMBL/GenBank/DDBJ whole genome shotgun (WGS) entry which is preliminary data.</text>
</comment>
<dbReference type="OrthoDB" id="9806130at2"/>
<dbReference type="InterPro" id="IPR036097">
    <property type="entry name" value="HisK_dim/P_sf"/>
</dbReference>
<dbReference type="SUPFAM" id="SSF55874">
    <property type="entry name" value="ATPase domain of HSP90 chaperone/DNA topoisomerase II/histidine kinase"/>
    <property type="match status" value="1"/>
</dbReference>
<evidence type="ECO:0000256" key="4">
    <source>
        <dbReference type="ARBA" id="ARBA00022679"/>
    </source>
</evidence>
<dbReference type="GO" id="GO:0005886">
    <property type="term" value="C:plasma membrane"/>
    <property type="evidence" value="ECO:0007669"/>
    <property type="project" value="TreeGrafter"/>
</dbReference>
<dbReference type="AlphaFoldDB" id="A0A4R5Q834"/>
<accession>A0A4R5Q834</accession>
<dbReference type="SMART" id="SM00388">
    <property type="entry name" value="HisKA"/>
    <property type="match status" value="1"/>
</dbReference>
<dbReference type="SMART" id="SM00387">
    <property type="entry name" value="HATPase_c"/>
    <property type="match status" value="1"/>
</dbReference>
<comment type="catalytic activity">
    <reaction evidence="1">
        <text>ATP + protein L-histidine = ADP + protein N-phospho-L-histidine.</text>
        <dbReference type="EC" id="2.7.13.3"/>
    </reaction>
</comment>
<dbReference type="Pfam" id="PF02518">
    <property type="entry name" value="HATPase_c"/>
    <property type="match status" value="1"/>
</dbReference>
<dbReference type="FunFam" id="3.30.565.10:FF:000006">
    <property type="entry name" value="Sensor histidine kinase WalK"/>
    <property type="match status" value="1"/>
</dbReference>
<gene>
    <name evidence="8" type="ORF">E2C06_29155</name>
</gene>
<dbReference type="Proteomes" id="UP000295096">
    <property type="component" value="Unassembled WGS sequence"/>
</dbReference>
<keyword evidence="5 8" id="KW-0418">Kinase</keyword>
<protein>
    <recommendedName>
        <fullName evidence="2">histidine kinase</fullName>
        <ecNumber evidence="2">2.7.13.3</ecNumber>
    </recommendedName>
</protein>
<dbReference type="Gene3D" id="3.30.565.10">
    <property type="entry name" value="Histidine kinase-like ATPase, C-terminal domain"/>
    <property type="match status" value="1"/>
</dbReference>
<dbReference type="GO" id="GO:0000155">
    <property type="term" value="F:phosphorelay sensor kinase activity"/>
    <property type="evidence" value="ECO:0007669"/>
    <property type="project" value="InterPro"/>
</dbReference>
<keyword evidence="4" id="KW-0808">Transferase</keyword>
<evidence type="ECO:0000256" key="5">
    <source>
        <dbReference type="ARBA" id="ARBA00022777"/>
    </source>
</evidence>
<dbReference type="InterPro" id="IPR003661">
    <property type="entry name" value="HisK_dim/P_dom"/>
</dbReference>
<dbReference type="EC" id="2.7.13.3" evidence="2"/>
<evidence type="ECO:0000259" key="7">
    <source>
        <dbReference type="PROSITE" id="PS50109"/>
    </source>
</evidence>
<reference evidence="8 9" key="1">
    <citation type="journal article" date="2016" name="J. Microbiol.">
        <title>Dankookia rubra gen. nov., sp. nov., an alphaproteobacterium isolated from sediment of a shallow stream.</title>
        <authorList>
            <person name="Kim W.H."/>
            <person name="Kim D.H."/>
            <person name="Kang K."/>
            <person name="Ahn T.Y."/>
        </authorList>
    </citation>
    <scope>NUCLEOTIDE SEQUENCE [LARGE SCALE GENOMIC DNA]</scope>
    <source>
        <strain evidence="8 9">JCM30602</strain>
    </source>
</reference>
<feature type="domain" description="Histidine kinase" evidence="7">
    <location>
        <begin position="42"/>
        <end position="260"/>
    </location>
</feature>